<dbReference type="SMART" id="SM00710">
    <property type="entry name" value="PbH1"/>
    <property type="match status" value="3"/>
</dbReference>
<keyword evidence="1" id="KW-0456">Lyase</keyword>
<dbReference type="InterPro" id="IPR012334">
    <property type="entry name" value="Pectin_lyas_fold"/>
</dbReference>
<dbReference type="InterPro" id="IPR011050">
    <property type="entry name" value="Pectin_lyase_fold/virulence"/>
</dbReference>
<name>A0AAF0CSF6_9BACT</name>
<accession>A0AAF0CSF6</accession>
<dbReference type="CDD" id="cd14251">
    <property type="entry name" value="PL-6"/>
    <property type="match status" value="1"/>
</dbReference>
<reference evidence="1" key="1">
    <citation type="submission" date="2023-03" db="EMBL/GenBank/DDBJ databases">
        <title>Lomoglobus Profundus gen. nov., sp. nov., a novel member of the phylum Verrucomicrobia, isolated from deep-marine sediment of South China Sea.</title>
        <authorList>
            <person name="Ahmad T."/>
            <person name="Ishaq S.E."/>
            <person name="Wang F."/>
        </authorList>
    </citation>
    <scope>NUCLEOTIDE SEQUENCE</scope>
    <source>
        <strain evidence="1">LMO-M01</strain>
    </source>
</reference>
<dbReference type="Gene3D" id="2.160.20.10">
    <property type="entry name" value="Single-stranded right-handed beta-helix, Pectin lyase-like"/>
    <property type="match status" value="1"/>
</dbReference>
<dbReference type="Pfam" id="PF14592">
    <property type="entry name" value="Chondroitinas_B"/>
    <property type="match status" value="1"/>
</dbReference>
<evidence type="ECO:0000313" key="1">
    <source>
        <dbReference type="EMBL" id="WED67220.1"/>
    </source>
</evidence>
<protein>
    <submittedName>
        <fullName evidence="1">Polysaccharide lyase 6 family protein</fullName>
    </submittedName>
</protein>
<dbReference type="InterPro" id="IPR039513">
    <property type="entry name" value="PL-6"/>
</dbReference>
<keyword evidence="2" id="KW-1185">Reference proteome</keyword>
<dbReference type="InterPro" id="IPR006626">
    <property type="entry name" value="PbH1"/>
</dbReference>
<dbReference type="EMBL" id="CP119075">
    <property type="protein sequence ID" value="WED67220.1"/>
    <property type="molecule type" value="Genomic_DNA"/>
</dbReference>
<dbReference type="KEGG" id="slom:PXH66_10185"/>
<sequence>MRPTLRMNWIGLVLMAVIAAPRAVALSTVVGSESQLITALASARPGDEVVLANRIWTDLHIVFEGAGTPDQPIVLRAQTPGRVILSGDSTLAIGGNHLVVDGLVFTEGYPRASSSIIQFRHGDREAEGCRLTNTAIIDYNPPDRATRYFWVSLYGRRNRVDHCYFSGQAHSGVTVVAWLDGEPNDHRIDHNHFANHVSGEGENGWESIRIGTSAFVDSVSRTTVEFNLFEECDGELEIVSNKSCENVYRGNTFLRSQGMLTLRHGHRCLVDGNVFLGERVRNTGGIRVIGRDHVVINNYIHGTRGRDGAAISIYAGVPDAGVSSYPTPHGAVVAFNTIVDVTGPHLFYARNLGSGRRTELPRDVVIANNLLVAGADMAGVLVDGAEPEPGAMEVFGNIAFGREWGAWGAEGLTVADPLLDADADGLWRPTDQSPVVDAAGGAFPIVDHDRDGQGRAIPFDVGAFEVTAGPPTWAVATAGNTGPAWMPDDRFWDRGEFTNLSTRGRVGDGGEPLIVGVVVTASDRRLLLRAVGPGLAAFGVADVLLNPRITLFDAGAIVASNDRWGDNAHVPEIVATSAALGAFALDETSQDAVLLLTVPPGAYTVHLSSAEAGGGVGLLEIYTVPFSF</sequence>
<evidence type="ECO:0000313" key="2">
    <source>
        <dbReference type="Proteomes" id="UP001218638"/>
    </source>
</evidence>
<dbReference type="GO" id="GO:0016829">
    <property type="term" value="F:lyase activity"/>
    <property type="evidence" value="ECO:0007669"/>
    <property type="project" value="UniProtKB-KW"/>
</dbReference>
<proteinExistence type="predicted"/>
<dbReference type="Proteomes" id="UP001218638">
    <property type="component" value="Chromosome"/>
</dbReference>
<dbReference type="SUPFAM" id="SSF51126">
    <property type="entry name" value="Pectin lyase-like"/>
    <property type="match status" value="1"/>
</dbReference>
<organism evidence="1 2">
    <name type="scientific">Synoicihabitans lomoniglobus</name>
    <dbReference type="NCBI Taxonomy" id="2909285"/>
    <lineage>
        <taxon>Bacteria</taxon>
        <taxon>Pseudomonadati</taxon>
        <taxon>Verrucomicrobiota</taxon>
        <taxon>Opitutia</taxon>
        <taxon>Opitutales</taxon>
        <taxon>Opitutaceae</taxon>
        <taxon>Synoicihabitans</taxon>
    </lineage>
</organism>
<dbReference type="RefSeq" id="WP_330931483.1">
    <property type="nucleotide sequence ID" value="NZ_CP119075.1"/>
</dbReference>
<dbReference type="AlphaFoldDB" id="A0AAF0CSF6"/>
<gene>
    <name evidence="1" type="ORF">PXH66_10185</name>
</gene>